<keyword evidence="11" id="KW-1185">Reference proteome</keyword>
<dbReference type="HAMAP" id="MF_00229">
    <property type="entry name" value="His_ammonia_lyase"/>
    <property type="match status" value="1"/>
</dbReference>
<protein>
    <recommendedName>
        <fullName evidence="2 6">Histidine ammonia-lyase</fullName>
        <shortName evidence="6">Histidase</shortName>
        <ecNumber evidence="2 6">4.3.1.3</ecNumber>
    </recommendedName>
</protein>
<dbReference type="InterPro" id="IPR008948">
    <property type="entry name" value="L-Aspartase-like"/>
</dbReference>
<dbReference type="NCBIfam" id="TIGR01225">
    <property type="entry name" value="hutH"/>
    <property type="match status" value="1"/>
</dbReference>
<comment type="similarity">
    <text evidence="6 7">Belongs to the PAL/histidase family.</text>
</comment>
<dbReference type="Pfam" id="PF00221">
    <property type="entry name" value="Lyase_aromatic"/>
    <property type="match status" value="1"/>
</dbReference>
<dbReference type="Gene3D" id="1.10.275.10">
    <property type="entry name" value="Fumarase/aspartase (N-terminal domain)"/>
    <property type="match status" value="1"/>
</dbReference>
<feature type="cross-link" description="5-imidazolinone (Ala-Gly)" evidence="6">
    <location>
        <begin position="144"/>
        <end position="146"/>
    </location>
</feature>
<comment type="subcellular location">
    <subcellularLocation>
        <location evidence="6 9">Cytoplasm</location>
    </subcellularLocation>
</comment>
<comment type="catalytic activity">
    <reaction evidence="5 6 8">
        <text>L-histidine = trans-urocanate + NH4(+)</text>
        <dbReference type="Rhea" id="RHEA:21232"/>
        <dbReference type="ChEBI" id="CHEBI:17771"/>
        <dbReference type="ChEBI" id="CHEBI:28938"/>
        <dbReference type="ChEBI" id="CHEBI:57595"/>
        <dbReference type="EC" id="4.3.1.3"/>
    </reaction>
</comment>
<dbReference type="EC" id="4.3.1.3" evidence="2 6"/>
<comment type="PTM">
    <text evidence="6">Contains an active site 4-methylidene-imidazol-5-one (MIO), which is formed autocatalytically by cyclization and dehydration of residues Ala-Ser-Gly.</text>
</comment>
<evidence type="ECO:0000256" key="8">
    <source>
        <dbReference type="RuleBase" id="RU004479"/>
    </source>
</evidence>
<feature type="modified residue" description="2,3-didehydroalanine (Ser)" evidence="6">
    <location>
        <position position="145"/>
    </location>
</feature>
<dbReference type="SUPFAM" id="SSF48557">
    <property type="entry name" value="L-aspartase-like"/>
    <property type="match status" value="1"/>
</dbReference>
<name>A0ABV7N0Z9_9STAP</name>
<keyword evidence="3 6" id="KW-0369">Histidine metabolism</keyword>
<proteinExistence type="inferred from homology"/>
<dbReference type="CDD" id="cd00332">
    <property type="entry name" value="PAL-HAL"/>
    <property type="match status" value="1"/>
</dbReference>
<evidence type="ECO:0000256" key="3">
    <source>
        <dbReference type="ARBA" id="ARBA00022808"/>
    </source>
</evidence>
<evidence type="ECO:0000256" key="4">
    <source>
        <dbReference type="ARBA" id="ARBA00023239"/>
    </source>
</evidence>
<dbReference type="GO" id="GO:0004397">
    <property type="term" value="F:histidine ammonia-lyase activity"/>
    <property type="evidence" value="ECO:0007669"/>
    <property type="project" value="UniProtKB-EC"/>
</dbReference>
<reference evidence="11" key="1">
    <citation type="journal article" date="2019" name="Int. J. Syst. Evol. Microbiol.">
        <title>The Global Catalogue of Microorganisms (GCM) 10K type strain sequencing project: providing services to taxonomists for standard genome sequencing and annotation.</title>
        <authorList>
            <consortium name="The Broad Institute Genomics Platform"/>
            <consortium name="The Broad Institute Genome Sequencing Center for Infectious Disease"/>
            <person name="Wu L."/>
            <person name="Ma J."/>
        </authorList>
    </citation>
    <scope>NUCLEOTIDE SEQUENCE [LARGE SCALE GENOMIC DNA]</scope>
    <source>
        <strain evidence="11">CCM 7756</strain>
    </source>
</reference>
<dbReference type="PROSITE" id="PS00488">
    <property type="entry name" value="PAL_HISTIDASE"/>
    <property type="match status" value="1"/>
</dbReference>
<organism evidence="10 11">
    <name type="scientific">Salinicoccus sesuvii</name>
    <dbReference type="NCBI Taxonomy" id="868281"/>
    <lineage>
        <taxon>Bacteria</taxon>
        <taxon>Bacillati</taxon>
        <taxon>Bacillota</taxon>
        <taxon>Bacilli</taxon>
        <taxon>Bacillales</taxon>
        <taxon>Staphylococcaceae</taxon>
        <taxon>Salinicoccus</taxon>
    </lineage>
</organism>
<evidence type="ECO:0000256" key="7">
    <source>
        <dbReference type="RuleBase" id="RU003954"/>
    </source>
</evidence>
<evidence type="ECO:0000256" key="1">
    <source>
        <dbReference type="ARBA" id="ARBA00005113"/>
    </source>
</evidence>
<dbReference type="InterPro" id="IPR024083">
    <property type="entry name" value="Fumarase/histidase_N"/>
</dbReference>
<dbReference type="RefSeq" id="WP_380650881.1">
    <property type="nucleotide sequence ID" value="NZ_JBHRVQ010000001.1"/>
</dbReference>
<dbReference type="EMBL" id="JBHRVQ010000001">
    <property type="protein sequence ID" value="MFC3387255.1"/>
    <property type="molecule type" value="Genomic_DNA"/>
</dbReference>
<dbReference type="PANTHER" id="PTHR10362">
    <property type="entry name" value="HISTIDINE AMMONIA-LYASE"/>
    <property type="match status" value="1"/>
</dbReference>
<evidence type="ECO:0000313" key="11">
    <source>
        <dbReference type="Proteomes" id="UP001595637"/>
    </source>
</evidence>
<dbReference type="Gene3D" id="1.20.200.10">
    <property type="entry name" value="Fumarase/aspartase (Central domain)"/>
    <property type="match status" value="1"/>
</dbReference>
<comment type="caution">
    <text evidence="10">The sequence shown here is derived from an EMBL/GenBank/DDBJ whole genome shotgun (WGS) entry which is preliminary data.</text>
</comment>
<dbReference type="InterPro" id="IPR001106">
    <property type="entry name" value="Aromatic_Lyase"/>
</dbReference>
<evidence type="ECO:0000256" key="9">
    <source>
        <dbReference type="RuleBase" id="RU004480"/>
    </source>
</evidence>
<dbReference type="InterPro" id="IPR022313">
    <property type="entry name" value="Phe/His_NH3-lyase_AS"/>
</dbReference>
<gene>
    <name evidence="6 10" type="primary">hutH</name>
    <name evidence="10" type="ORF">ACFOEO_01365</name>
</gene>
<evidence type="ECO:0000256" key="6">
    <source>
        <dbReference type="HAMAP-Rule" id="MF_00229"/>
    </source>
</evidence>
<keyword evidence="6" id="KW-0963">Cytoplasm</keyword>
<dbReference type="Proteomes" id="UP001595637">
    <property type="component" value="Unassembled WGS sequence"/>
</dbReference>
<dbReference type="InterPro" id="IPR005921">
    <property type="entry name" value="HutH"/>
</dbReference>
<sequence>MTILTLNGQELTIEKMKTFLNDDRSTIEISEEAYTNVERSRKTVERIIENESTIYGITTGFGLFSDVRISSDKTTELQVNLIRSHSCGVGKPFAEKTVLAMMVLRLNTLLKGHSGVTVELVEQLKTFINERIIPRVPEQGSLGASGDLAPLAHLAITLIGEGEVFYEGQLSSARKVMERLGILPLTLQAKEGLALINGTQPMTAQGLINYIEAEKIMDDSIWISALTHQALNGITDAFNEKVHLSRGYKEQVEVAKRLRYLLEGSELTTRQGEIRVQDAYSLRCIPQVHGASLQTLAYVKEKIEIEMNAANDNPLIFGEEEVISGGNFHGQPIAIAMDLLKIGVSEIANISERRIERLVNPSLNGDLPAFLSPQEGLQSGAMILQYAAASLVSENKTLAHPASVDSIPSSANQEDHVSMGTIGARHARDIIDNVRNVLAIELFIALTAVEIKGEDKLSPRTRDKFDIYRSHVAFISQDRNFSKDIKILTDELRQIKGVAEYV</sequence>
<accession>A0ABV7N0Z9</accession>
<keyword evidence="4 6" id="KW-0456">Lyase</keyword>
<comment type="pathway">
    <text evidence="1 6 8">Amino-acid degradation; L-histidine degradation into L-glutamate; N-formimidoyl-L-glutamate from L-histidine: step 1/3.</text>
</comment>
<evidence type="ECO:0000256" key="5">
    <source>
        <dbReference type="ARBA" id="ARBA00049269"/>
    </source>
</evidence>
<evidence type="ECO:0000256" key="2">
    <source>
        <dbReference type="ARBA" id="ARBA00012994"/>
    </source>
</evidence>
<dbReference type="NCBIfam" id="NF006871">
    <property type="entry name" value="PRK09367.1"/>
    <property type="match status" value="1"/>
</dbReference>
<evidence type="ECO:0000313" key="10">
    <source>
        <dbReference type="EMBL" id="MFC3387255.1"/>
    </source>
</evidence>